<feature type="region of interest" description="Disordered" evidence="2">
    <location>
        <begin position="154"/>
        <end position="176"/>
    </location>
</feature>
<sequence>MVDNEHSSRTPRRDASSQSQHSPSSPDFSWFAGPTSFADSNRPNHIAAQDTDTASAARLAYRTPRMAAGRAHTNGLSQSQLETQLGNISLEERERWRPHARTLSEEDVSRHFDRSVYMPQQPDPVVPPAAFSSSAQNDLTSFATLAAQPAIFPHPWSSIGTRERSRPPPPDPVQHLREALSPELDRLSGAPRPASNPSTLNAASQNYLNQIRDRMSAALQSLDSDPVLNHIISSAANERDAVPGQNQTKLTLLSFTSNHLTPLFPNHPSYPRLDAHCAICQDPFNIDHTPILVVNIPGCVGHVFGYECLRRSIGSGLKNSNRCPLCRSAWFDMDRRGLVSLGAEWAGVEAREMGGDGAGRVV</sequence>
<protein>
    <recommendedName>
        <fullName evidence="3">RING-type domain-containing protein</fullName>
    </recommendedName>
</protein>
<dbReference type="EMBL" id="MU006219">
    <property type="protein sequence ID" value="KAF2830768.1"/>
    <property type="molecule type" value="Genomic_DNA"/>
</dbReference>
<dbReference type="Proteomes" id="UP000799424">
    <property type="component" value="Unassembled WGS sequence"/>
</dbReference>
<evidence type="ECO:0000313" key="4">
    <source>
        <dbReference type="EMBL" id="KAF2830768.1"/>
    </source>
</evidence>
<dbReference type="InterPro" id="IPR001841">
    <property type="entry name" value="Znf_RING"/>
</dbReference>
<evidence type="ECO:0000313" key="5">
    <source>
        <dbReference type="Proteomes" id="UP000799424"/>
    </source>
</evidence>
<evidence type="ECO:0000256" key="1">
    <source>
        <dbReference type="PROSITE-ProRule" id="PRU00175"/>
    </source>
</evidence>
<evidence type="ECO:0000259" key="3">
    <source>
        <dbReference type="PROSITE" id="PS50089"/>
    </source>
</evidence>
<organism evidence="4 5">
    <name type="scientific">Ophiobolus disseminans</name>
    <dbReference type="NCBI Taxonomy" id="1469910"/>
    <lineage>
        <taxon>Eukaryota</taxon>
        <taxon>Fungi</taxon>
        <taxon>Dikarya</taxon>
        <taxon>Ascomycota</taxon>
        <taxon>Pezizomycotina</taxon>
        <taxon>Dothideomycetes</taxon>
        <taxon>Pleosporomycetidae</taxon>
        <taxon>Pleosporales</taxon>
        <taxon>Pleosporineae</taxon>
        <taxon>Phaeosphaeriaceae</taxon>
        <taxon>Ophiobolus</taxon>
    </lineage>
</organism>
<dbReference type="GO" id="GO:0008270">
    <property type="term" value="F:zinc ion binding"/>
    <property type="evidence" value="ECO:0007669"/>
    <property type="project" value="UniProtKB-KW"/>
</dbReference>
<keyword evidence="1" id="KW-0863">Zinc-finger</keyword>
<proteinExistence type="predicted"/>
<feature type="compositionally biased region" description="Basic and acidic residues" evidence="2">
    <location>
        <begin position="1"/>
        <end position="15"/>
    </location>
</feature>
<feature type="compositionally biased region" description="Low complexity" evidence="2">
    <location>
        <begin position="16"/>
        <end position="26"/>
    </location>
</feature>
<dbReference type="InterPro" id="IPR013083">
    <property type="entry name" value="Znf_RING/FYVE/PHD"/>
</dbReference>
<name>A0A6A7ADH0_9PLEO</name>
<dbReference type="AlphaFoldDB" id="A0A6A7ADH0"/>
<keyword evidence="5" id="KW-1185">Reference proteome</keyword>
<keyword evidence="1" id="KW-0862">Zinc</keyword>
<dbReference type="Pfam" id="PF13639">
    <property type="entry name" value="zf-RING_2"/>
    <property type="match status" value="1"/>
</dbReference>
<dbReference type="OrthoDB" id="3800767at2759"/>
<feature type="domain" description="RING-type" evidence="3">
    <location>
        <begin position="277"/>
        <end position="327"/>
    </location>
</feature>
<accession>A0A6A7ADH0</accession>
<dbReference type="Gene3D" id="3.30.40.10">
    <property type="entry name" value="Zinc/RING finger domain, C3HC4 (zinc finger)"/>
    <property type="match status" value="1"/>
</dbReference>
<dbReference type="SUPFAM" id="SSF57850">
    <property type="entry name" value="RING/U-box"/>
    <property type="match status" value="1"/>
</dbReference>
<dbReference type="PROSITE" id="PS50089">
    <property type="entry name" value="ZF_RING_2"/>
    <property type="match status" value="1"/>
</dbReference>
<feature type="region of interest" description="Disordered" evidence="2">
    <location>
        <begin position="1"/>
        <end position="53"/>
    </location>
</feature>
<reference evidence="4" key="1">
    <citation type="journal article" date="2020" name="Stud. Mycol.">
        <title>101 Dothideomycetes genomes: a test case for predicting lifestyles and emergence of pathogens.</title>
        <authorList>
            <person name="Haridas S."/>
            <person name="Albert R."/>
            <person name="Binder M."/>
            <person name="Bloem J."/>
            <person name="Labutti K."/>
            <person name="Salamov A."/>
            <person name="Andreopoulos B."/>
            <person name="Baker S."/>
            <person name="Barry K."/>
            <person name="Bills G."/>
            <person name="Bluhm B."/>
            <person name="Cannon C."/>
            <person name="Castanera R."/>
            <person name="Culley D."/>
            <person name="Daum C."/>
            <person name="Ezra D."/>
            <person name="Gonzalez J."/>
            <person name="Henrissat B."/>
            <person name="Kuo A."/>
            <person name="Liang C."/>
            <person name="Lipzen A."/>
            <person name="Lutzoni F."/>
            <person name="Magnuson J."/>
            <person name="Mondo S."/>
            <person name="Nolan M."/>
            <person name="Ohm R."/>
            <person name="Pangilinan J."/>
            <person name="Park H.-J."/>
            <person name="Ramirez L."/>
            <person name="Alfaro M."/>
            <person name="Sun H."/>
            <person name="Tritt A."/>
            <person name="Yoshinaga Y."/>
            <person name="Zwiers L.-H."/>
            <person name="Turgeon B."/>
            <person name="Goodwin S."/>
            <person name="Spatafora J."/>
            <person name="Crous P."/>
            <person name="Grigoriev I."/>
        </authorList>
    </citation>
    <scope>NUCLEOTIDE SEQUENCE</scope>
    <source>
        <strain evidence="4">CBS 113818</strain>
    </source>
</reference>
<keyword evidence="1" id="KW-0479">Metal-binding</keyword>
<gene>
    <name evidence="4" type="ORF">CC86DRAFT_402784</name>
</gene>
<evidence type="ECO:0000256" key="2">
    <source>
        <dbReference type="SAM" id="MobiDB-lite"/>
    </source>
</evidence>